<dbReference type="AlphaFoldDB" id="A0A8G2F3V3"/>
<proteinExistence type="predicted"/>
<name>A0A8G2F3V3_9BACT</name>
<dbReference type="Gene3D" id="2.40.70.10">
    <property type="entry name" value="Acid Proteases"/>
    <property type="match status" value="1"/>
</dbReference>
<dbReference type="InterPro" id="IPR001478">
    <property type="entry name" value="PDZ"/>
</dbReference>
<organism evidence="2 3">
    <name type="scientific">Parabacteroides chinchillae</name>
    <dbReference type="NCBI Taxonomy" id="871327"/>
    <lineage>
        <taxon>Bacteria</taxon>
        <taxon>Pseudomonadati</taxon>
        <taxon>Bacteroidota</taxon>
        <taxon>Bacteroidia</taxon>
        <taxon>Bacteroidales</taxon>
        <taxon>Tannerellaceae</taxon>
        <taxon>Parabacteroides</taxon>
    </lineage>
</organism>
<dbReference type="SUPFAM" id="SSF50630">
    <property type="entry name" value="Acid proteases"/>
    <property type="match status" value="1"/>
</dbReference>
<dbReference type="RefSeq" id="WP_234999415.1">
    <property type="nucleotide sequence ID" value="NZ_FNVS01000022.1"/>
</dbReference>
<dbReference type="InterPro" id="IPR021109">
    <property type="entry name" value="Peptidase_aspartic_dom_sf"/>
</dbReference>
<dbReference type="Gene3D" id="2.30.42.10">
    <property type="match status" value="1"/>
</dbReference>
<dbReference type="InterPro" id="IPR036034">
    <property type="entry name" value="PDZ_sf"/>
</dbReference>
<dbReference type="Proteomes" id="UP000236725">
    <property type="component" value="Unassembled WGS sequence"/>
</dbReference>
<reference evidence="2 3" key="1">
    <citation type="submission" date="2016-10" db="EMBL/GenBank/DDBJ databases">
        <authorList>
            <person name="Varghese N."/>
            <person name="Submissions S."/>
        </authorList>
    </citation>
    <scope>NUCLEOTIDE SEQUENCE [LARGE SCALE GENOMIC DNA]</scope>
    <source>
        <strain evidence="2 3">DSM 29073</strain>
    </source>
</reference>
<accession>A0A8G2F3V3</accession>
<dbReference type="PROSITE" id="PS50106">
    <property type="entry name" value="PDZ"/>
    <property type="match status" value="1"/>
</dbReference>
<evidence type="ECO:0000313" key="3">
    <source>
        <dbReference type="Proteomes" id="UP000236725"/>
    </source>
</evidence>
<comment type="caution">
    <text evidence="2">The sequence shown here is derived from an EMBL/GenBank/DDBJ whole genome shotgun (WGS) entry which is preliminary data.</text>
</comment>
<dbReference type="SUPFAM" id="SSF50156">
    <property type="entry name" value="PDZ domain-like"/>
    <property type="match status" value="1"/>
</dbReference>
<dbReference type="EMBL" id="FNVS01000022">
    <property type="protein sequence ID" value="SEG22817.1"/>
    <property type="molecule type" value="Genomic_DNA"/>
</dbReference>
<gene>
    <name evidence="2" type="ORF">SAMN05444001_1223</name>
</gene>
<sequence length="410" mass="46761">MNKIHKAICHSGFVIALIAASICCTKPMQESSPNRVSFIIGPKSLVMELPVHFNDSVTANLIFDTGGTIFELDSSFCIAHPAIMHSSPDAILPTGTAWSKGSSALASAYYSAAMTIRVGETNLLFNRMNVWDWKGTMCDCSDGLFHIPQNDTTHIWELNFEHNYIEIHSDSNFVMPENCQTFPLTRDPLSRVYVDLPLQVTFSDGDTLTLNRRFLIDTGMHWDVVLISGVPEFDFFNSRQDAVWVQEPYYFRRFIVNATLSNQVQLDSLRIHTADFPTSMPGQYLIGLNFLKRFNVYFDLKNKQLGLLPIKSFQRIFNPLSKRFHMSSNMNKQGKFIIDKIADYDENYCKKAGLKEGDEIIAVNGKDIKTCTTEEKKELLLQDTLMYDINRQGKRLKIKVIVDRSENFEL</sequence>
<evidence type="ECO:0000259" key="1">
    <source>
        <dbReference type="PROSITE" id="PS50106"/>
    </source>
</evidence>
<evidence type="ECO:0000313" key="2">
    <source>
        <dbReference type="EMBL" id="SEG22817.1"/>
    </source>
</evidence>
<feature type="domain" description="PDZ" evidence="1">
    <location>
        <begin position="342"/>
        <end position="380"/>
    </location>
</feature>
<dbReference type="Pfam" id="PF00595">
    <property type="entry name" value="PDZ"/>
    <property type="match status" value="1"/>
</dbReference>
<protein>
    <recommendedName>
        <fullName evidence="1">PDZ domain-containing protein</fullName>
    </recommendedName>
</protein>
<keyword evidence="3" id="KW-1185">Reference proteome</keyword>